<keyword evidence="4" id="KW-1185">Reference proteome</keyword>
<dbReference type="InterPro" id="IPR053157">
    <property type="entry name" value="Sterol_Uptake_Regulator"/>
</dbReference>
<dbReference type="GO" id="GO:0001228">
    <property type="term" value="F:DNA-binding transcription activator activity, RNA polymerase II-specific"/>
    <property type="evidence" value="ECO:0007669"/>
    <property type="project" value="TreeGrafter"/>
</dbReference>
<keyword evidence="1" id="KW-0539">Nucleus</keyword>
<dbReference type="PANTHER" id="PTHR47784:SF5">
    <property type="entry name" value="STEROL UPTAKE CONTROL PROTEIN 2"/>
    <property type="match status" value="1"/>
</dbReference>
<evidence type="ECO:0000256" key="1">
    <source>
        <dbReference type="ARBA" id="ARBA00023242"/>
    </source>
</evidence>
<dbReference type="Gene3D" id="4.10.240.10">
    <property type="entry name" value="Zn(2)-C6 fungal-type DNA-binding domain"/>
    <property type="match status" value="1"/>
</dbReference>
<dbReference type="AlphaFoldDB" id="A0A2J6Q277"/>
<protein>
    <recommendedName>
        <fullName evidence="2">Zn(2)-C6 fungal-type domain-containing protein</fullName>
    </recommendedName>
</protein>
<dbReference type="InterPro" id="IPR036864">
    <property type="entry name" value="Zn2-C6_fun-type_DNA-bd_sf"/>
</dbReference>
<evidence type="ECO:0000313" key="4">
    <source>
        <dbReference type="Proteomes" id="UP000235672"/>
    </source>
</evidence>
<name>A0A2J6Q277_9HELO</name>
<dbReference type="CDD" id="cd00067">
    <property type="entry name" value="GAL4"/>
    <property type="match status" value="1"/>
</dbReference>
<dbReference type="PROSITE" id="PS00463">
    <property type="entry name" value="ZN2_CY6_FUNGAL_1"/>
    <property type="match status" value="1"/>
</dbReference>
<accession>A0A2J6Q277</accession>
<dbReference type="InterPro" id="IPR001138">
    <property type="entry name" value="Zn2Cys6_DnaBD"/>
</dbReference>
<dbReference type="Pfam" id="PF00172">
    <property type="entry name" value="Zn_clus"/>
    <property type="match status" value="1"/>
</dbReference>
<dbReference type="PROSITE" id="PS50048">
    <property type="entry name" value="ZN2_CY6_FUNGAL_2"/>
    <property type="match status" value="1"/>
</dbReference>
<evidence type="ECO:0000259" key="2">
    <source>
        <dbReference type="PROSITE" id="PS50048"/>
    </source>
</evidence>
<dbReference type="EMBL" id="KZ613485">
    <property type="protein sequence ID" value="PMD20381.1"/>
    <property type="molecule type" value="Genomic_DNA"/>
</dbReference>
<dbReference type="SMART" id="SM00066">
    <property type="entry name" value="GAL4"/>
    <property type="match status" value="1"/>
</dbReference>
<organism evidence="3 4">
    <name type="scientific">Hyaloscypha hepaticicola</name>
    <dbReference type="NCBI Taxonomy" id="2082293"/>
    <lineage>
        <taxon>Eukaryota</taxon>
        <taxon>Fungi</taxon>
        <taxon>Dikarya</taxon>
        <taxon>Ascomycota</taxon>
        <taxon>Pezizomycotina</taxon>
        <taxon>Leotiomycetes</taxon>
        <taxon>Helotiales</taxon>
        <taxon>Hyaloscyphaceae</taxon>
        <taxon>Hyaloscypha</taxon>
    </lineage>
</organism>
<proteinExistence type="predicted"/>
<evidence type="ECO:0000313" key="3">
    <source>
        <dbReference type="EMBL" id="PMD20381.1"/>
    </source>
</evidence>
<dbReference type="Proteomes" id="UP000235672">
    <property type="component" value="Unassembled WGS sequence"/>
</dbReference>
<dbReference type="SUPFAM" id="SSF57701">
    <property type="entry name" value="Zn2/Cys6 DNA-binding domain"/>
    <property type="match status" value="1"/>
</dbReference>
<sequence>MDGNFSFFVLPEATGSPAAKLQVDPEGNPLRKRQVHHKSRKGCTTCKRRKVKCDETSPACLNCTKRKLQCSFRNPLEPTNKFSRRRIQTTNSALSLVLCDRLSREYPEIEISCPPSIPTVGFGLQIQGNGNSVDLNRSSLEMLNKHSRDHREVACAACFARAGMRIEESPTEVIAPDFSFLELAPKTTPREQELLLYFERFTSKTLALSTTAWGTYILGNTLQYEYVRSAMFLVTRAHMHHYSPTHKRNPMNDLQYVSNALSGLRGALNSEITVAKFESIITCTILLGHYAWTCMEKYVNGDLDLAMNYNRTADHFHGLKDCMVIAQDVFKKTKWSLILLYSPRINLERYLMRSPSMANKLEDIFLHCLSCGLGSNVSVDACDVNFSAIKRLIIPLSVICISSPDVQSTGLLPDIYRYLFTWPTSGRQSTKGFILKVGEGNLVSLTILLYYYAAILRVYSENIWWMRDGATIMFNHLRAKLSGQCSRCTDIPLSLLALPKQQEGVLCEL</sequence>
<dbReference type="PANTHER" id="PTHR47784">
    <property type="entry name" value="STEROL UPTAKE CONTROL PROTEIN 2"/>
    <property type="match status" value="1"/>
</dbReference>
<dbReference type="OrthoDB" id="416217at2759"/>
<reference evidence="3 4" key="1">
    <citation type="submission" date="2016-05" db="EMBL/GenBank/DDBJ databases">
        <title>A degradative enzymes factory behind the ericoid mycorrhizal symbiosis.</title>
        <authorList>
            <consortium name="DOE Joint Genome Institute"/>
            <person name="Martino E."/>
            <person name="Morin E."/>
            <person name="Grelet G."/>
            <person name="Kuo A."/>
            <person name="Kohler A."/>
            <person name="Daghino S."/>
            <person name="Barry K."/>
            <person name="Choi C."/>
            <person name="Cichocki N."/>
            <person name="Clum A."/>
            <person name="Copeland A."/>
            <person name="Hainaut M."/>
            <person name="Haridas S."/>
            <person name="Labutti K."/>
            <person name="Lindquist E."/>
            <person name="Lipzen A."/>
            <person name="Khouja H.-R."/>
            <person name="Murat C."/>
            <person name="Ohm R."/>
            <person name="Olson A."/>
            <person name="Spatafora J."/>
            <person name="Veneault-Fourrey C."/>
            <person name="Henrissat B."/>
            <person name="Grigoriev I."/>
            <person name="Martin F."/>
            <person name="Perotto S."/>
        </authorList>
    </citation>
    <scope>NUCLEOTIDE SEQUENCE [LARGE SCALE GENOMIC DNA]</scope>
    <source>
        <strain evidence="3 4">UAMH 7357</strain>
    </source>
</reference>
<gene>
    <name evidence="3" type="ORF">NA56DRAFT_749837</name>
</gene>
<dbReference type="GO" id="GO:0008270">
    <property type="term" value="F:zinc ion binding"/>
    <property type="evidence" value="ECO:0007669"/>
    <property type="project" value="InterPro"/>
</dbReference>
<feature type="domain" description="Zn(2)-C6 fungal-type" evidence="2">
    <location>
        <begin position="42"/>
        <end position="72"/>
    </location>
</feature>